<dbReference type="Gene3D" id="3.30.160.60">
    <property type="entry name" value="Classic Zinc Finger"/>
    <property type="match status" value="2"/>
</dbReference>
<evidence type="ECO:0000256" key="5">
    <source>
        <dbReference type="PROSITE-ProRule" id="PRU00042"/>
    </source>
</evidence>
<dbReference type="SMART" id="SM00355">
    <property type="entry name" value="ZnF_C2H2"/>
    <property type="match status" value="15"/>
</dbReference>
<dbReference type="PANTHER" id="PTHR24403:SF67">
    <property type="entry name" value="FI01116P-RELATED"/>
    <property type="match status" value="1"/>
</dbReference>
<name>A0A1I8GW99_9PLAT</name>
<dbReference type="PROSITE" id="PS50157">
    <property type="entry name" value="ZINC_FINGER_C2H2_2"/>
    <property type="match status" value="2"/>
</dbReference>
<evidence type="ECO:0000256" key="1">
    <source>
        <dbReference type="ARBA" id="ARBA00022723"/>
    </source>
</evidence>
<keyword evidence="3 5" id="KW-0863">Zinc-finger</keyword>
<evidence type="ECO:0000313" key="8">
    <source>
        <dbReference type="Proteomes" id="UP000095280"/>
    </source>
</evidence>
<evidence type="ECO:0000256" key="6">
    <source>
        <dbReference type="SAM" id="MobiDB-lite"/>
    </source>
</evidence>
<feature type="region of interest" description="Disordered" evidence="6">
    <location>
        <begin position="1343"/>
        <end position="1411"/>
    </location>
</feature>
<dbReference type="GO" id="GO:0005634">
    <property type="term" value="C:nucleus"/>
    <property type="evidence" value="ECO:0007669"/>
    <property type="project" value="TreeGrafter"/>
</dbReference>
<feature type="region of interest" description="Disordered" evidence="6">
    <location>
        <begin position="909"/>
        <end position="943"/>
    </location>
</feature>
<dbReference type="PANTHER" id="PTHR24403">
    <property type="entry name" value="ZINC FINGER PROTEIN"/>
    <property type="match status" value="1"/>
</dbReference>
<keyword evidence="2" id="KW-0677">Repeat</keyword>
<dbReference type="Proteomes" id="UP000095280">
    <property type="component" value="Unplaced"/>
</dbReference>
<keyword evidence="8" id="KW-1185">Reference proteome</keyword>
<feature type="region of interest" description="Disordered" evidence="6">
    <location>
        <begin position="1"/>
        <end position="51"/>
    </location>
</feature>
<sequence length="1470" mass="160398">MRKKSNLSYQSAAARRIKMKRRLSQAAGTQQQLGLPDSADGSVLLPAGRKEGGVPTKIRIKLGSNPAVVGMPACQDSDGSGSSDSAANQRVRSTSSRKRRIESSSSASDSEQPSAAPPAKATTSGAAATAVAAAAAPSTKPKNSNKAGGGRAAQLAAAKARAVRLAPLARVRLRRVTALLEVEPDRGLQLRVKAAAFQRYLDERLARDDLPDQEDAASCEGSGAGPSSGRSVRRSARRRARPTYFSYVDSSEEDNDDNKDSDFELHRSGLGEGGEAIDSSDKKRNRSSSKLPALQPKPPGGQVSVADLQGSVFPCLRSASMLEAFNYCAQHGLVMQLHSRQPPAMTDEDVIDLLLRTYQYQSWLDSLGIADASIALSVESSLLTEMEKLYHSPKYAPTGHLPSNFFACGLCPQPNNVFEYFCDWEQHLFREHRAIRHCMCVLCDFTCDRFLGMLNHLYLFHPDQPARLRAAGQYCLVPQSFWRPEQCCFLCPHCGFEAERGLGIRHHLKDCGPVFAIKQCMLCNFSVDNVKTFLGHLQTSHGTAPRRQQLQPRRHETLSAVEIARSKDSEFICRVCKVRSPYLSLIEAHLQTHRFQLLVKCAACSQLVERDWHIINRHYQAEHPGAAPEDHAYIETPSHVILHSTGNYICPYCDFVNSSVCEFNAHACPKLRRLVPAPTEETKCTVCGVGFSTTITQEAIHSHLVNFHRVCPVCARVENTEPGDPRDPGRNCGYCEQLLHLAKNVSDASACYSDKEVAAFMQAKHHSLQLVPTQHLHLPNGAMQRQASTDLFRPSRCNWQCRLCDTSFPDIDSFSKLFALSNHLLKKHRLVPLFACPKCCHRFSSEVLTTTHIQRSHPGKHVVPVFLVEESNFFRPVSVTTVFASDGSVVDVCRPPNLGQTLHNRYKTQQDPAAASGLSSTPSSSGSAGRLREIAARPSAPVRTDSQELRYHCAKCRRKTYSVFNVEYHVKDSHPEALAYRCPIAGCGRRFTDSEYRRHLDFSYGVHSQRELEAASAAHLADANRKRFVCGICWQFTGDSVLVVLLHSEALHQQRPTEHSLLGLHFSRRPGSARAAIRSAPCTSRRFPLALVACLRAAAHLRRLLTLQPPALQSRPAAHSRWLVKDGSVPLALEQEGGQLAVPIRLPNRPNSPAEAVGSFSCKLCGVSVESAMTVAQHWAAEHPQAKPPFGCPVCPRTWFVLREQAEAHLKEAHSTDASVAAAAVDCGQAVCDAPGCNFSKVCQLEEAVGHLLRCHSAAGADQLTLACPLCSHMRMSSLDLAKAHRRIDHAGVPPDLMPMPRLSGRTAKLMRIEPVPQAASVSAAATSEAAASIAPASAAATAAAPARQASPPLPEGGGSHQEPPAPASEEPQPPELQPQVTSVRTEPTPTPTPTPTTEPQEPRSEAEMQREIESRGLIFVPSCDVRLMEPLYPGCDPLNPTSADLAEAFRVLRVLPPSAPATAGATTNF</sequence>
<proteinExistence type="predicted"/>
<feature type="region of interest" description="Disordered" evidence="6">
    <location>
        <begin position="208"/>
        <end position="302"/>
    </location>
</feature>
<accession>A0A1I8GW99</accession>
<reference evidence="9" key="1">
    <citation type="submission" date="2016-11" db="UniProtKB">
        <authorList>
            <consortium name="WormBaseParasite"/>
        </authorList>
    </citation>
    <scope>IDENTIFICATION</scope>
</reference>
<feature type="domain" description="C2H2-type" evidence="7">
    <location>
        <begin position="1160"/>
        <end position="1188"/>
    </location>
</feature>
<dbReference type="InterPro" id="IPR050688">
    <property type="entry name" value="Zinc_finger/UBP_domain"/>
</dbReference>
<feature type="domain" description="C2H2-type" evidence="7">
    <location>
        <begin position="834"/>
        <end position="862"/>
    </location>
</feature>
<feature type="compositionally biased region" description="Basic residues" evidence="6">
    <location>
        <begin position="231"/>
        <end position="241"/>
    </location>
</feature>
<evidence type="ECO:0000256" key="2">
    <source>
        <dbReference type="ARBA" id="ARBA00022737"/>
    </source>
</evidence>
<feature type="compositionally biased region" description="Pro residues" evidence="6">
    <location>
        <begin position="1364"/>
        <end position="1377"/>
    </location>
</feature>
<dbReference type="WBParaSite" id="maker-uti_cns_0003235-snap-gene-0.8-mRNA-1">
    <property type="protein sequence ID" value="maker-uti_cns_0003235-snap-gene-0.8-mRNA-1"/>
    <property type="gene ID" value="maker-uti_cns_0003235-snap-gene-0.8"/>
</dbReference>
<feature type="compositionally biased region" description="Basic and acidic residues" evidence="6">
    <location>
        <begin position="258"/>
        <end position="269"/>
    </location>
</feature>
<keyword evidence="1" id="KW-0479">Metal-binding</keyword>
<feature type="compositionally biased region" description="Low complexity" evidence="6">
    <location>
        <begin position="103"/>
        <end position="124"/>
    </location>
</feature>
<dbReference type="InterPro" id="IPR013087">
    <property type="entry name" value="Znf_C2H2_type"/>
</dbReference>
<feature type="compositionally biased region" description="Basic and acidic residues" evidence="6">
    <location>
        <begin position="1401"/>
        <end position="1411"/>
    </location>
</feature>
<evidence type="ECO:0000259" key="7">
    <source>
        <dbReference type="PROSITE" id="PS50157"/>
    </source>
</evidence>
<feature type="compositionally biased region" description="Low complexity" evidence="6">
    <location>
        <begin position="76"/>
        <end position="85"/>
    </location>
</feature>
<feature type="region of interest" description="Disordered" evidence="6">
    <location>
        <begin position="67"/>
        <end position="124"/>
    </location>
</feature>
<keyword evidence="4" id="KW-0862">Zinc</keyword>
<dbReference type="GO" id="GO:0008270">
    <property type="term" value="F:zinc ion binding"/>
    <property type="evidence" value="ECO:0007669"/>
    <property type="project" value="UniProtKB-KW"/>
</dbReference>
<feature type="compositionally biased region" description="Low complexity" evidence="6">
    <location>
        <begin position="913"/>
        <end position="929"/>
    </location>
</feature>
<protein>
    <submittedName>
        <fullName evidence="9">C2H2-type domain-containing protein</fullName>
    </submittedName>
</protein>
<evidence type="ECO:0000313" key="9">
    <source>
        <dbReference type="WBParaSite" id="maker-uti_cns_0003235-snap-gene-0.8-mRNA-1"/>
    </source>
</evidence>
<dbReference type="GO" id="GO:0045944">
    <property type="term" value="P:positive regulation of transcription by RNA polymerase II"/>
    <property type="evidence" value="ECO:0007669"/>
    <property type="project" value="TreeGrafter"/>
</dbReference>
<evidence type="ECO:0000256" key="3">
    <source>
        <dbReference type="ARBA" id="ARBA00022771"/>
    </source>
</evidence>
<feature type="compositionally biased region" description="Polar residues" evidence="6">
    <location>
        <begin position="1"/>
        <end position="11"/>
    </location>
</feature>
<dbReference type="PROSITE" id="PS00028">
    <property type="entry name" value="ZINC_FINGER_C2H2_1"/>
    <property type="match status" value="2"/>
</dbReference>
<evidence type="ECO:0000256" key="4">
    <source>
        <dbReference type="ARBA" id="ARBA00022833"/>
    </source>
</evidence>
<organism evidence="8 9">
    <name type="scientific">Macrostomum lignano</name>
    <dbReference type="NCBI Taxonomy" id="282301"/>
    <lineage>
        <taxon>Eukaryota</taxon>
        <taxon>Metazoa</taxon>
        <taxon>Spiralia</taxon>
        <taxon>Lophotrochozoa</taxon>
        <taxon>Platyhelminthes</taxon>
        <taxon>Rhabditophora</taxon>
        <taxon>Macrostomorpha</taxon>
        <taxon>Macrostomida</taxon>
        <taxon>Macrostomidae</taxon>
        <taxon>Macrostomum</taxon>
    </lineage>
</organism>